<dbReference type="Pfam" id="PF03413">
    <property type="entry name" value="PepSY"/>
    <property type="match status" value="1"/>
</dbReference>
<organism evidence="2 3">
    <name type="scientific">Achromobacter pestifer</name>
    <dbReference type="NCBI Taxonomy" id="1353889"/>
    <lineage>
        <taxon>Bacteria</taxon>
        <taxon>Pseudomonadati</taxon>
        <taxon>Pseudomonadota</taxon>
        <taxon>Betaproteobacteria</taxon>
        <taxon>Burkholderiales</taxon>
        <taxon>Alcaligenaceae</taxon>
        <taxon>Achromobacter</taxon>
    </lineage>
</organism>
<sequence>MRQPPLTRRKRSGIVLSGCALAFALITGPVSGLAGDSDHERARQALEAGKVLPLGAVLDIVERDFPGQVVKVEFEEDDDEFIYEIRVLQSGGGILKLKIDARDGTLLAVKGRDIKFKGKD</sequence>
<dbReference type="Gene3D" id="3.10.450.40">
    <property type="match status" value="1"/>
</dbReference>
<gene>
    <name evidence="2" type="ORF">LMG3431_05073</name>
</gene>
<proteinExistence type="predicted"/>
<accession>A0A6S6ZW86</accession>
<feature type="domain" description="PepSY" evidence="1">
    <location>
        <begin position="56"/>
        <end position="109"/>
    </location>
</feature>
<dbReference type="InterPro" id="IPR025711">
    <property type="entry name" value="PepSY"/>
</dbReference>
<protein>
    <recommendedName>
        <fullName evidence="1">PepSY domain-containing protein</fullName>
    </recommendedName>
</protein>
<name>A0A6S6ZW86_9BURK</name>
<evidence type="ECO:0000313" key="3">
    <source>
        <dbReference type="Proteomes" id="UP000494108"/>
    </source>
</evidence>
<dbReference type="EMBL" id="CADIJX010000008">
    <property type="protein sequence ID" value="CAB3694874.1"/>
    <property type="molecule type" value="Genomic_DNA"/>
</dbReference>
<dbReference type="Proteomes" id="UP000494108">
    <property type="component" value="Unassembled WGS sequence"/>
</dbReference>
<evidence type="ECO:0000313" key="2">
    <source>
        <dbReference type="EMBL" id="CAB3694874.1"/>
    </source>
</evidence>
<keyword evidence="3" id="KW-1185">Reference proteome</keyword>
<evidence type="ECO:0000259" key="1">
    <source>
        <dbReference type="Pfam" id="PF03413"/>
    </source>
</evidence>
<dbReference type="RefSeq" id="WP_425485931.1">
    <property type="nucleotide sequence ID" value="NZ_CADIJX010000008.1"/>
</dbReference>
<dbReference type="AlphaFoldDB" id="A0A6S6ZW86"/>
<reference evidence="2 3" key="1">
    <citation type="submission" date="2020-04" db="EMBL/GenBank/DDBJ databases">
        <authorList>
            <person name="De Canck E."/>
        </authorList>
    </citation>
    <scope>NUCLEOTIDE SEQUENCE [LARGE SCALE GENOMIC DNA]</scope>
    <source>
        <strain evidence="2 3">LMG 3431</strain>
    </source>
</reference>